<dbReference type="PRINTS" id="PR00248">
    <property type="entry name" value="GPCRMGR"/>
</dbReference>
<keyword evidence="9" id="KW-0807">Transducer</keyword>
<dbReference type="PANTHER" id="PTHR24060">
    <property type="entry name" value="METABOTROPIC GLUTAMATE RECEPTOR"/>
    <property type="match status" value="1"/>
</dbReference>
<dbReference type="PROSITE" id="PS50259">
    <property type="entry name" value="G_PROTEIN_RECEP_F3_4"/>
    <property type="match status" value="1"/>
</dbReference>
<proteinExistence type="predicted"/>
<reference evidence="13" key="1">
    <citation type="submission" date="2025-08" db="UniProtKB">
        <authorList>
            <consortium name="RefSeq"/>
        </authorList>
    </citation>
    <scope>IDENTIFICATION</scope>
</reference>
<sequence length="835" mass="94007">MKQIKVLNPALYNKKSAVLVLHHVPEGLIKAPGVLTIGTIMPLHEADAEHGCTKYIDTVLLQYMYAIVYAVEKINNDSEILPGITLGYTIYDSCQKDTIAIARALNFIKIRDDPQNVTDANDDAVGTALCDHCDVVGVIGEMFSHISVQISHILQLLQIPQVSPFSTSDVLSDKSEFPYFMRTVPADTNQVAAMVSLINRFGWSYVSMLYVEGSYGENAARLFQLLVSKNNGLCIGLYRKLSLRKAGGTESEYDLVVDELLQHMNAKVVVLFLYQSQLSLLMKSVQRANITNHFIWILSDDSAYEPFTGYEDVMDGAIIVGLWTPLVDPELESWWQNRTLEDSENNRWIRESWEQAHNCSFTLDTCRVDETLTHRPLKRGVYHVTNAVYSFAYALDAVVRDHCVSVSGLMLRRCVTGPRLLAYLKNVSFESYPGHVIRFDENGNISPRYIILHFIRDDNASHRIVDVGTWESSKLVINETLLSWMRATGESPESVCSRPCPVRHYRIQLKQSCCWKCQPCRDNEYLINNATDCVPCSALYWPSERDAFLCEEIYLEYIRYSDMVAIAFSVVAACGIAAVAMVAAVFAKERKAQLIKACSKELSAVMLSGILLSFVLVLLMLAPPSAVTCTLMELGLPLSFTTIYAPLLIRTNRIYRIFTAGKNSNVRPPFVSSKSQLIFTFIITAIQLLSSIVTAIVVPPVPTKQQRSLSVPYVEMYCWLAPVELHSSAIFNLLLVVACTYYAVKTRKLPHNFNESRFIGMLVSAHGIGNFIQQKSKPKQKSKTTNIMQRFPSYTHVGKHMELMAAKLQDGYQSSRWRPSFKVAAKYEDGYQTSR</sequence>
<feature type="transmembrane region" description="Helical" evidence="10">
    <location>
        <begin position="676"/>
        <end position="699"/>
    </location>
</feature>
<keyword evidence="6 10" id="KW-0472">Membrane</keyword>
<keyword evidence="2" id="KW-1003">Cell membrane</keyword>
<feature type="domain" description="G-protein coupled receptors family 3 profile" evidence="11">
    <location>
        <begin position="564"/>
        <end position="761"/>
    </location>
</feature>
<dbReference type="GeneID" id="106807563"/>
<dbReference type="Proteomes" id="UP000695022">
    <property type="component" value="Unplaced"/>
</dbReference>
<keyword evidence="5" id="KW-0297">G-protein coupled receptor</keyword>
<organism evidence="12 13">
    <name type="scientific">Priapulus caudatus</name>
    <name type="common">Priapulid worm</name>
    <dbReference type="NCBI Taxonomy" id="37621"/>
    <lineage>
        <taxon>Eukaryota</taxon>
        <taxon>Metazoa</taxon>
        <taxon>Ecdysozoa</taxon>
        <taxon>Scalidophora</taxon>
        <taxon>Priapulida</taxon>
        <taxon>Priapulimorpha</taxon>
        <taxon>Priapulimorphida</taxon>
        <taxon>Priapulidae</taxon>
        <taxon>Priapulus</taxon>
    </lineage>
</organism>
<dbReference type="Pfam" id="PF00003">
    <property type="entry name" value="7tm_3"/>
    <property type="match status" value="1"/>
</dbReference>
<evidence type="ECO:0000256" key="6">
    <source>
        <dbReference type="ARBA" id="ARBA00023136"/>
    </source>
</evidence>
<feature type="transmembrane region" description="Helical" evidence="10">
    <location>
        <begin position="602"/>
        <end position="622"/>
    </location>
</feature>
<feature type="transmembrane region" description="Helical" evidence="10">
    <location>
        <begin position="634"/>
        <end position="655"/>
    </location>
</feature>
<evidence type="ECO:0000313" key="12">
    <source>
        <dbReference type="Proteomes" id="UP000695022"/>
    </source>
</evidence>
<name>A0ABM1DZP8_PRICU</name>
<evidence type="ECO:0000256" key="1">
    <source>
        <dbReference type="ARBA" id="ARBA00004651"/>
    </source>
</evidence>
<feature type="transmembrane region" description="Helical" evidence="10">
    <location>
        <begin position="563"/>
        <end position="586"/>
    </location>
</feature>
<dbReference type="InterPro" id="IPR017978">
    <property type="entry name" value="GPCR_3_C"/>
</dbReference>
<evidence type="ECO:0000256" key="4">
    <source>
        <dbReference type="ARBA" id="ARBA00022989"/>
    </source>
</evidence>
<dbReference type="Gene3D" id="3.40.50.2300">
    <property type="match status" value="2"/>
</dbReference>
<evidence type="ECO:0000256" key="9">
    <source>
        <dbReference type="ARBA" id="ARBA00023224"/>
    </source>
</evidence>
<evidence type="ECO:0000256" key="7">
    <source>
        <dbReference type="ARBA" id="ARBA00023170"/>
    </source>
</evidence>
<dbReference type="Pfam" id="PF01094">
    <property type="entry name" value="ANF_receptor"/>
    <property type="match status" value="1"/>
</dbReference>
<dbReference type="InterPro" id="IPR050726">
    <property type="entry name" value="mGluR"/>
</dbReference>
<keyword evidence="7" id="KW-0675">Receptor</keyword>
<dbReference type="RefSeq" id="XP_014665419.1">
    <property type="nucleotide sequence ID" value="XM_014809933.1"/>
</dbReference>
<keyword evidence="12" id="KW-1185">Reference proteome</keyword>
<dbReference type="Pfam" id="PF07562">
    <property type="entry name" value="NCD3G"/>
    <property type="match status" value="1"/>
</dbReference>
<evidence type="ECO:0000256" key="10">
    <source>
        <dbReference type="SAM" id="Phobius"/>
    </source>
</evidence>
<keyword evidence="8" id="KW-0325">Glycoprotein</keyword>
<protein>
    <submittedName>
        <fullName evidence="13">Metabotropic glutamate receptor-like</fullName>
    </submittedName>
</protein>
<gene>
    <name evidence="13" type="primary">LOC106807563</name>
</gene>
<keyword evidence="3 10" id="KW-0812">Transmembrane</keyword>
<feature type="transmembrane region" description="Helical" evidence="10">
    <location>
        <begin position="719"/>
        <end position="744"/>
    </location>
</feature>
<dbReference type="InterPro" id="IPR001828">
    <property type="entry name" value="ANF_lig-bd_rcpt"/>
</dbReference>
<evidence type="ECO:0000259" key="11">
    <source>
        <dbReference type="PROSITE" id="PS50259"/>
    </source>
</evidence>
<dbReference type="InterPro" id="IPR038550">
    <property type="entry name" value="GPCR_3_9-Cys_sf"/>
</dbReference>
<accession>A0ABM1DZP8</accession>
<dbReference type="InterPro" id="IPR011500">
    <property type="entry name" value="GPCR_3_9-Cys_dom"/>
</dbReference>
<evidence type="ECO:0000256" key="8">
    <source>
        <dbReference type="ARBA" id="ARBA00023180"/>
    </source>
</evidence>
<dbReference type="InterPro" id="IPR028082">
    <property type="entry name" value="Peripla_BP_I"/>
</dbReference>
<comment type="subcellular location">
    <subcellularLocation>
        <location evidence="1">Cell membrane</location>
        <topology evidence="1">Multi-pass membrane protein</topology>
    </subcellularLocation>
</comment>
<evidence type="ECO:0000313" key="13">
    <source>
        <dbReference type="RefSeq" id="XP_014665419.1"/>
    </source>
</evidence>
<dbReference type="InterPro" id="IPR000337">
    <property type="entry name" value="GPCR_3"/>
</dbReference>
<dbReference type="SUPFAM" id="SSF53822">
    <property type="entry name" value="Periplasmic binding protein-like I"/>
    <property type="match status" value="1"/>
</dbReference>
<evidence type="ECO:0000256" key="2">
    <source>
        <dbReference type="ARBA" id="ARBA00022475"/>
    </source>
</evidence>
<evidence type="ECO:0000256" key="5">
    <source>
        <dbReference type="ARBA" id="ARBA00023040"/>
    </source>
</evidence>
<keyword evidence="4 10" id="KW-1133">Transmembrane helix</keyword>
<dbReference type="Gene3D" id="2.10.50.30">
    <property type="entry name" value="GPCR, family 3, nine cysteines domain"/>
    <property type="match status" value="1"/>
</dbReference>
<evidence type="ECO:0000256" key="3">
    <source>
        <dbReference type="ARBA" id="ARBA00022692"/>
    </source>
</evidence>